<dbReference type="Proteomes" id="UP000034349">
    <property type="component" value="Unassembled WGS sequence"/>
</dbReference>
<organism evidence="2 3">
    <name type="scientific">Candidatus Roizmanbacteria bacterium GW2011_GWA2_32_13</name>
    <dbReference type="NCBI Taxonomy" id="1618475"/>
    <lineage>
        <taxon>Bacteria</taxon>
        <taxon>Candidatus Roizmaniibacteriota</taxon>
    </lineage>
</organism>
<evidence type="ECO:0000313" key="2">
    <source>
        <dbReference type="EMBL" id="KKP33705.1"/>
    </source>
</evidence>
<sequence>MEQHAIPRQITSFEFKLIGFLTIKQFIYLVISIPIGILIFYTFPVPILNFILGLIVALIGVAFAFIPI</sequence>
<comment type="caution">
    <text evidence="2">The sequence shown here is derived from an EMBL/GenBank/DDBJ whole genome shotgun (WGS) entry which is preliminary data.</text>
</comment>
<evidence type="ECO:0000256" key="1">
    <source>
        <dbReference type="SAM" id="Phobius"/>
    </source>
</evidence>
<dbReference type="AlphaFoldDB" id="A0A0G0B4D7"/>
<evidence type="ECO:0000313" key="3">
    <source>
        <dbReference type="Proteomes" id="UP000034349"/>
    </source>
</evidence>
<proteinExistence type="predicted"/>
<keyword evidence="1" id="KW-1133">Transmembrane helix</keyword>
<reference evidence="2 3" key="1">
    <citation type="journal article" date="2015" name="Nature">
        <title>rRNA introns, odd ribosomes, and small enigmatic genomes across a large radiation of phyla.</title>
        <authorList>
            <person name="Brown C.T."/>
            <person name="Hug L.A."/>
            <person name="Thomas B.C."/>
            <person name="Sharon I."/>
            <person name="Castelle C.J."/>
            <person name="Singh A."/>
            <person name="Wilkins M.J."/>
            <person name="Williams K.H."/>
            <person name="Banfield J.F."/>
        </authorList>
    </citation>
    <scope>NUCLEOTIDE SEQUENCE [LARGE SCALE GENOMIC DNA]</scope>
</reference>
<feature type="non-terminal residue" evidence="2">
    <location>
        <position position="68"/>
    </location>
</feature>
<gene>
    <name evidence="2" type="ORF">UR23_C0041G0010</name>
</gene>
<feature type="transmembrane region" description="Helical" evidence="1">
    <location>
        <begin position="21"/>
        <end position="41"/>
    </location>
</feature>
<evidence type="ECO:0008006" key="4">
    <source>
        <dbReference type="Google" id="ProtNLM"/>
    </source>
</evidence>
<accession>A0A0G0B4D7</accession>
<protein>
    <recommendedName>
        <fullName evidence="4">PrgI family protein</fullName>
    </recommendedName>
</protein>
<name>A0A0G0B4D7_9BACT</name>
<dbReference type="EMBL" id="LBOK01000041">
    <property type="protein sequence ID" value="KKP33705.1"/>
    <property type="molecule type" value="Genomic_DNA"/>
</dbReference>
<keyword evidence="1" id="KW-0472">Membrane</keyword>
<keyword evidence="1" id="KW-0812">Transmembrane</keyword>
<feature type="transmembrane region" description="Helical" evidence="1">
    <location>
        <begin position="47"/>
        <end position="66"/>
    </location>
</feature>